<dbReference type="Gene3D" id="3.30.1370.120">
    <property type="match status" value="1"/>
</dbReference>
<reference evidence="13" key="1">
    <citation type="submission" date="2019-01" db="EMBL/GenBank/DDBJ databases">
        <authorList>
            <consortium name="Genoscope - CEA"/>
            <person name="William W."/>
        </authorList>
    </citation>
    <scope>NUCLEOTIDE SEQUENCE</scope>
    <source>
        <strain evidence="13">CR-1</strain>
    </source>
</reference>
<keyword evidence="4 9" id="KW-0732">Signal</keyword>
<protein>
    <recommendedName>
        <fullName evidence="14">Secretin/TonB short N-terminal domain-containing protein</fullName>
    </recommendedName>
</protein>
<evidence type="ECO:0000256" key="5">
    <source>
        <dbReference type="ARBA" id="ARBA00023136"/>
    </source>
</evidence>
<dbReference type="InterPro" id="IPR001775">
    <property type="entry name" value="GspD/PilQ"/>
</dbReference>
<evidence type="ECO:0000256" key="7">
    <source>
        <dbReference type="RuleBase" id="RU004003"/>
    </source>
</evidence>
<keyword evidence="3" id="KW-0812">Transmembrane</keyword>
<dbReference type="Pfam" id="PF21305">
    <property type="entry name" value="type_II_gspD_N0"/>
    <property type="match status" value="1"/>
</dbReference>
<feature type="chain" id="PRO_5019769497" description="Secretin/TonB short N-terminal domain-containing protein" evidence="9">
    <location>
        <begin position="32"/>
        <end position="448"/>
    </location>
</feature>
<dbReference type="InterPro" id="IPR004846">
    <property type="entry name" value="T2SS/T3SS_dom"/>
</dbReference>
<feature type="domain" description="NolW-like" evidence="11">
    <location>
        <begin position="141"/>
        <end position="203"/>
    </location>
</feature>
<dbReference type="Pfam" id="PF00263">
    <property type="entry name" value="Secretin"/>
    <property type="match status" value="1"/>
</dbReference>
<sequence length="448" mass="49280">MTYETFKPKTWRFLWILALAAAFFSARPALAVEKTPDQVPRKKISVFFYDADIKNVFHTIREVSGENIVIDPDVKGKATLSISKPAPWDQVLDVVLKMNRLGQTRRGNIIRIATLGALERERKLAAAAPAAEQEKTEPAETEYIPVNYADAKKDIVPHIEPVLSPGGRVGVDERSNTLIVSDSPTHLRRVAEIVRRMDQPPPQVMIEARIVEAAASFSREIGVDWGMSAEVRNGIGGSDFGGTYGFNAAVNLPGRAAEIASAGVNFMKISGTPFLLNAKLAAMESFGKGKIVSAPKIITLSAQKAIIRQGVAYPYHKTDDAGNTTTEFKNIDLVLEVTPHVNPDSRILLDIDIKKNDIDVNTIINNQPSFTTKEAMTRLLVDDRETVVIGGIIKTRKSGGEVGVPFLSRLPGIGALFRSRNRIREKEELLIFITPKIIRLPQRRASSP</sequence>
<evidence type="ECO:0000256" key="1">
    <source>
        <dbReference type="ARBA" id="ARBA00004370"/>
    </source>
</evidence>
<evidence type="ECO:0000256" key="6">
    <source>
        <dbReference type="ARBA" id="ARBA00023237"/>
    </source>
</evidence>
<dbReference type="PANTHER" id="PTHR30604:SF1">
    <property type="entry name" value="DNA UTILIZATION PROTEIN HOFQ"/>
    <property type="match status" value="1"/>
</dbReference>
<evidence type="ECO:0008006" key="14">
    <source>
        <dbReference type="Google" id="ProtNLM"/>
    </source>
</evidence>
<keyword evidence="5" id="KW-0472">Membrane</keyword>
<name>A0A484HIK8_9BACT</name>
<dbReference type="InterPro" id="IPR013355">
    <property type="entry name" value="Pilus_4_PilQ"/>
</dbReference>
<organism evidence="13">
    <name type="scientific">uncultured Desulfobacteraceae bacterium</name>
    <dbReference type="NCBI Taxonomy" id="218296"/>
    <lineage>
        <taxon>Bacteria</taxon>
        <taxon>Pseudomonadati</taxon>
        <taxon>Thermodesulfobacteriota</taxon>
        <taxon>Desulfobacteria</taxon>
        <taxon>Desulfobacterales</taxon>
        <taxon>Desulfobacteraceae</taxon>
        <taxon>environmental samples</taxon>
    </lineage>
</organism>
<evidence type="ECO:0000259" key="12">
    <source>
        <dbReference type="Pfam" id="PF21305"/>
    </source>
</evidence>
<dbReference type="PRINTS" id="PR00811">
    <property type="entry name" value="BCTERIALGSPD"/>
</dbReference>
<dbReference type="InterPro" id="IPR005644">
    <property type="entry name" value="NolW-like"/>
</dbReference>
<dbReference type="InterPro" id="IPR038591">
    <property type="entry name" value="NolW-like_sf"/>
</dbReference>
<dbReference type="AlphaFoldDB" id="A0A484HIK8"/>
<dbReference type="InterPro" id="IPR051808">
    <property type="entry name" value="Type_IV_pilus_biogenesis"/>
</dbReference>
<dbReference type="GO" id="GO:0009306">
    <property type="term" value="P:protein secretion"/>
    <property type="evidence" value="ECO:0007669"/>
    <property type="project" value="InterPro"/>
</dbReference>
<comment type="similarity">
    <text evidence="7">Belongs to the bacterial secretin family.</text>
</comment>
<keyword evidence="6" id="KW-0998">Cell outer membrane</keyword>
<comment type="subcellular location">
    <subcellularLocation>
        <location evidence="8">Cell outer membrane</location>
    </subcellularLocation>
    <subcellularLocation>
        <location evidence="1">Membrane</location>
    </subcellularLocation>
</comment>
<evidence type="ECO:0000256" key="8">
    <source>
        <dbReference type="RuleBase" id="RU004004"/>
    </source>
</evidence>
<evidence type="ECO:0000256" key="4">
    <source>
        <dbReference type="ARBA" id="ARBA00022729"/>
    </source>
</evidence>
<keyword evidence="2 8" id="KW-0813">Transport</keyword>
<evidence type="ECO:0000256" key="2">
    <source>
        <dbReference type="ARBA" id="ARBA00022448"/>
    </source>
</evidence>
<feature type="signal peptide" evidence="9">
    <location>
        <begin position="1"/>
        <end position="31"/>
    </location>
</feature>
<evidence type="ECO:0000259" key="10">
    <source>
        <dbReference type="Pfam" id="PF00263"/>
    </source>
</evidence>
<feature type="domain" description="GspD-like N0" evidence="12">
    <location>
        <begin position="48"/>
        <end position="98"/>
    </location>
</feature>
<proteinExistence type="inferred from homology"/>
<evidence type="ECO:0000259" key="11">
    <source>
        <dbReference type="Pfam" id="PF03958"/>
    </source>
</evidence>
<dbReference type="PANTHER" id="PTHR30604">
    <property type="entry name" value="PROTEIN TRANSPORT PROTEIN HOFQ"/>
    <property type="match status" value="1"/>
</dbReference>
<gene>
    <name evidence="13" type="ORF">EPICR_10156</name>
</gene>
<feature type="domain" description="Type II/III secretion system secretin-like" evidence="10">
    <location>
        <begin position="282"/>
        <end position="439"/>
    </location>
</feature>
<dbReference type="NCBIfam" id="TIGR02515">
    <property type="entry name" value="IV_pilus_PilQ"/>
    <property type="match status" value="1"/>
</dbReference>
<evidence type="ECO:0000256" key="9">
    <source>
        <dbReference type="SAM" id="SignalP"/>
    </source>
</evidence>
<dbReference type="GO" id="GO:0009279">
    <property type="term" value="C:cell outer membrane"/>
    <property type="evidence" value="ECO:0007669"/>
    <property type="project" value="UniProtKB-SubCell"/>
</dbReference>
<accession>A0A484HIK8</accession>
<dbReference type="InterPro" id="IPR049371">
    <property type="entry name" value="GspD-like_N0"/>
</dbReference>
<dbReference type="Gene3D" id="3.30.1370.130">
    <property type="match status" value="1"/>
</dbReference>
<dbReference type="Pfam" id="PF03958">
    <property type="entry name" value="Secretin_N"/>
    <property type="match status" value="1"/>
</dbReference>
<dbReference type="EMBL" id="CAACVI010000001">
    <property type="protein sequence ID" value="VEN72657.1"/>
    <property type="molecule type" value="Genomic_DNA"/>
</dbReference>
<evidence type="ECO:0000313" key="13">
    <source>
        <dbReference type="EMBL" id="VEN72657.1"/>
    </source>
</evidence>
<evidence type="ECO:0000256" key="3">
    <source>
        <dbReference type="ARBA" id="ARBA00022692"/>
    </source>
</evidence>